<gene>
    <name evidence="2" type="ORF">IMSHALPRED_006478</name>
</gene>
<keyword evidence="3" id="KW-1185">Reference proteome</keyword>
<accession>A0A8H3FLA7</accession>
<evidence type="ECO:0000313" key="2">
    <source>
        <dbReference type="EMBL" id="CAF9925454.1"/>
    </source>
</evidence>
<proteinExistence type="predicted"/>
<evidence type="ECO:0000313" key="3">
    <source>
        <dbReference type="Proteomes" id="UP000664534"/>
    </source>
</evidence>
<feature type="region of interest" description="Disordered" evidence="1">
    <location>
        <begin position="1"/>
        <end position="112"/>
    </location>
</feature>
<reference evidence="2" key="1">
    <citation type="submission" date="2021-03" db="EMBL/GenBank/DDBJ databases">
        <authorList>
            <person name="Tagirdzhanova G."/>
        </authorList>
    </citation>
    <scope>NUCLEOTIDE SEQUENCE</scope>
</reference>
<evidence type="ECO:0000256" key="1">
    <source>
        <dbReference type="SAM" id="MobiDB-lite"/>
    </source>
</evidence>
<dbReference type="Proteomes" id="UP000664534">
    <property type="component" value="Unassembled WGS sequence"/>
</dbReference>
<comment type="caution">
    <text evidence="2">The sequence shown here is derived from an EMBL/GenBank/DDBJ whole genome shotgun (WGS) entry which is preliminary data.</text>
</comment>
<sequence>MIAYSAYKGYKNHQEKKHAKEALAAEGQARAGSRSPELQQNHTSAPQQHYAPQEQEYGVENYGHQAPQYNEPQHSGAHHAPQYSEPQFSDKAAHHGTPQYNEVAPQHSGVQPSMEARWQNLEARVSALEARDAMRE</sequence>
<dbReference type="OrthoDB" id="10630093at2759"/>
<dbReference type="AlphaFoldDB" id="A0A8H3FLA7"/>
<dbReference type="EMBL" id="CAJPDT010000039">
    <property type="protein sequence ID" value="CAF9925454.1"/>
    <property type="molecule type" value="Genomic_DNA"/>
</dbReference>
<feature type="compositionally biased region" description="Polar residues" evidence="1">
    <location>
        <begin position="36"/>
        <end position="47"/>
    </location>
</feature>
<protein>
    <submittedName>
        <fullName evidence="2">Uncharacterized protein</fullName>
    </submittedName>
</protein>
<organism evidence="2 3">
    <name type="scientific">Imshaugia aleurites</name>
    <dbReference type="NCBI Taxonomy" id="172621"/>
    <lineage>
        <taxon>Eukaryota</taxon>
        <taxon>Fungi</taxon>
        <taxon>Dikarya</taxon>
        <taxon>Ascomycota</taxon>
        <taxon>Pezizomycotina</taxon>
        <taxon>Lecanoromycetes</taxon>
        <taxon>OSLEUM clade</taxon>
        <taxon>Lecanoromycetidae</taxon>
        <taxon>Lecanorales</taxon>
        <taxon>Lecanorineae</taxon>
        <taxon>Parmeliaceae</taxon>
        <taxon>Imshaugia</taxon>
    </lineage>
</organism>
<name>A0A8H3FLA7_9LECA</name>